<dbReference type="Proteomes" id="UP001296776">
    <property type="component" value="Unassembled WGS sequence"/>
</dbReference>
<organism evidence="3 4">
    <name type="scientific">Halochromatium glycolicum</name>
    <dbReference type="NCBI Taxonomy" id="85075"/>
    <lineage>
        <taxon>Bacteria</taxon>
        <taxon>Pseudomonadati</taxon>
        <taxon>Pseudomonadota</taxon>
        <taxon>Gammaproteobacteria</taxon>
        <taxon>Chromatiales</taxon>
        <taxon>Chromatiaceae</taxon>
        <taxon>Halochromatium</taxon>
    </lineage>
</organism>
<dbReference type="AlphaFoldDB" id="A0AAJ0U291"/>
<feature type="chain" id="PRO_5042556710" evidence="2">
    <location>
        <begin position="26"/>
        <end position="198"/>
    </location>
</feature>
<accession>A0AAJ0U291</accession>
<protein>
    <submittedName>
        <fullName evidence="3">Uncharacterized protein</fullName>
    </submittedName>
</protein>
<evidence type="ECO:0000313" key="3">
    <source>
        <dbReference type="EMBL" id="MBK1703862.1"/>
    </source>
</evidence>
<feature type="compositionally biased region" description="Low complexity" evidence="1">
    <location>
        <begin position="166"/>
        <end position="182"/>
    </location>
</feature>
<keyword evidence="2" id="KW-0732">Signal</keyword>
<keyword evidence="4" id="KW-1185">Reference proteome</keyword>
<sequence length="198" mass="21966">MSIKPTPPPILFLLPLLIGMATADAAETRVSMPGAEAHPQRTGDHPVPAERVLAGRESPPPNLGAGSSHQVPRWLKEVRAQRRALQQQRRAAHQARHEALDPIGAAKREERQERRLRRRQEVREFIEHERRLYLNWGPWITPLVPRPPPTPGVDPLTQGSIGSSTDAADGPPAAAPNADGAAIPTPSDWDNRWYYNGW</sequence>
<comment type="caution">
    <text evidence="3">The sequence shown here is derived from an EMBL/GenBank/DDBJ whole genome shotgun (WGS) entry which is preliminary data.</text>
</comment>
<evidence type="ECO:0000313" key="4">
    <source>
        <dbReference type="Proteomes" id="UP001296776"/>
    </source>
</evidence>
<gene>
    <name evidence="3" type="ORF">CKO40_04710</name>
</gene>
<feature type="region of interest" description="Disordered" evidence="1">
    <location>
        <begin position="147"/>
        <end position="189"/>
    </location>
</feature>
<feature type="signal peptide" evidence="2">
    <location>
        <begin position="1"/>
        <end position="25"/>
    </location>
</feature>
<evidence type="ECO:0000256" key="2">
    <source>
        <dbReference type="SAM" id="SignalP"/>
    </source>
</evidence>
<dbReference type="EMBL" id="NRSJ01000005">
    <property type="protein sequence ID" value="MBK1703862.1"/>
    <property type="molecule type" value="Genomic_DNA"/>
</dbReference>
<name>A0AAJ0U291_9GAMM</name>
<proteinExistence type="predicted"/>
<evidence type="ECO:0000256" key="1">
    <source>
        <dbReference type="SAM" id="MobiDB-lite"/>
    </source>
</evidence>
<reference evidence="3" key="1">
    <citation type="submission" date="2017-08" db="EMBL/GenBank/DDBJ databases">
        <authorList>
            <person name="Imhoff J.F."/>
            <person name="Rahn T."/>
            <person name="Kuenzel S."/>
            <person name="Neulinger S.C."/>
        </authorList>
    </citation>
    <scope>NUCLEOTIDE SEQUENCE</scope>
    <source>
        <strain evidence="3">DSM 11080</strain>
    </source>
</reference>
<reference evidence="3" key="2">
    <citation type="journal article" date="2020" name="Microorganisms">
        <title>Osmotic Adaptation and Compatible Solute Biosynthesis of Phototrophic Bacteria as Revealed from Genome Analyses.</title>
        <authorList>
            <person name="Imhoff J.F."/>
            <person name="Rahn T."/>
            <person name="Kunzel S."/>
            <person name="Keller A."/>
            <person name="Neulinger S.C."/>
        </authorList>
    </citation>
    <scope>NUCLEOTIDE SEQUENCE</scope>
    <source>
        <strain evidence="3">DSM 11080</strain>
    </source>
</reference>